<feature type="signal peptide" evidence="1">
    <location>
        <begin position="1"/>
        <end position="23"/>
    </location>
</feature>
<dbReference type="Proteomes" id="UP000828390">
    <property type="component" value="Unassembled WGS sequence"/>
</dbReference>
<dbReference type="AlphaFoldDB" id="A0A9D4D2E1"/>
<sequence length="107" mass="11947">MAIKVWLFLPVLVLLNSITTVHCQTYEWGPWDNWSSCSRTCSGGTQSRSRSKSTCDSNNNYCRRGTSIENEDRVCNTFCLNGGSLNEDSTCSCLDRYVGTCCESGKH</sequence>
<feature type="chain" id="PRO_5039458496" evidence="1">
    <location>
        <begin position="24"/>
        <end position="107"/>
    </location>
</feature>
<protein>
    <submittedName>
        <fullName evidence="2">Uncharacterized protein</fullName>
    </submittedName>
</protein>
<dbReference type="SUPFAM" id="SSF82895">
    <property type="entry name" value="TSP-1 type 1 repeat"/>
    <property type="match status" value="1"/>
</dbReference>
<evidence type="ECO:0000313" key="2">
    <source>
        <dbReference type="EMBL" id="KAH3736671.1"/>
    </source>
</evidence>
<organism evidence="2 3">
    <name type="scientific">Dreissena polymorpha</name>
    <name type="common">Zebra mussel</name>
    <name type="synonym">Mytilus polymorpha</name>
    <dbReference type="NCBI Taxonomy" id="45954"/>
    <lineage>
        <taxon>Eukaryota</taxon>
        <taxon>Metazoa</taxon>
        <taxon>Spiralia</taxon>
        <taxon>Lophotrochozoa</taxon>
        <taxon>Mollusca</taxon>
        <taxon>Bivalvia</taxon>
        <taxon>Autobranchia</taxon>
        <taxon>Heteroconchia</taxon>
        <taxon>Euheterodonta</taxon>
        <taxon>Imparidentia</taxon>
        <taxon>Neoheterodontei</taxon>
        <taxon>Myida</taxon>
        <taxon>Dreissenoidea</taxon>
        <taxon>Dreissenidae</taxon>
        <taxon>Dreissena</taxon>
    </lineage>
</organism>
<dbReference type="EMBL" id="JAIWYP010000011">
    <property type="protein sequence ID" value="KAH3736671.1"/>
    <property type="molecule type" value="Genomic_DNA"/>
</dbReference>
<reference evidence="2" key="1">
    <citation type="journal article" date="2019" name="bioRxiv">
        <title>The Genome of the Zebra Mussel, Dreissena polymorpha: A Resource for Invasive Species Research.</title>
        <authorList>
            <person name="McCartney M.A."/>
            <person name="Auch B."/>
            <person name="Kono T."/>
            <person name="Mallez S."/>
            <person name="Zhang Y."/>
            <person name="Obille A."/>
            <person name="Becker A."/>
            <person name="Abrahante J.E."/>
            <person name="Garbe J."/>
            <person name="Badalamenti J.P."/>
            <person name="Herman A."/>
            <person name="Mangelson H."/>
            <person name="Liachko I."/>
            <person name="Sullivan S."/>
            <person name="Sone E.D."/>
            <person name="Koren S."/>
            <person name="Silverstein K.A.T."/>
            <person name="Beckman K.B."/>
            <person name="Gohl D.M."/>
        </authorList>
    </citation>
    <scope>NUCLEOTIDE SEQUENCE</scope>
    <source>
        <strain evidence="2">Duluth1</strain>
        <tissue evidence="2">Whole animal</tissue>
    </source>
</reference>
<dbReference type="Gene3D" id="2.20.100.10">
    <property type="entry name" value="Thrombospondin type-1 (TSP1) repeat"/>
    <property type="match status" value="1"/>
</dbReference>
<gene>
    <name evidence="2" type="ORF">DPMN_043244</name>
</gene>
<dbReference type="SMART" id="SM00209">
    <property type="entry name" value="TSP1"/>
    <property type="match status" value="1"/>
</dbReference>
<proteinExistence type="predicted"/>
<evidence type="ECO:0000256" key="1">
    <source>
        <dbReference type="SAM" id="SignalP"/>
    </source>
</evidence>
<evidence type="ECO:0000313" key="3">
    <source>
        <dbReference type="Proteomes" id="UP000828390"/>
    </source>
</evidence>
<reference evidence="2" key="2">
    <citation type="submission" date="2020-11" db="EMBL/GenBank/DDBJ databases">
        <authorList>
            <person name="McCartney M.A."/>
            <person name="Auch B."/>
            <person name="Kono T."/>
            <person name="Mallez S."/>
            <person name="Becker A."/>
            <person name="Gohl D.M."/>
            <person name="Silverstein K.A.T."/>
            <person name="Koren S."/>
            <person name="Bechman K.B."/>
            <person name="Herman A."/>
            <person name="Abrahante J.E."/>
            <person name="Garbe J."/>
        </authorList>
    </citation>
    <scope>NUCLEOTIDE SEQUENCE</scope>
    <source>
        <strain evidence="2">Duluth1</strain>
        <tissue evidence="2">Whole animal</tissue>
    </source>
</reference>
<dbReference type="InterPro" id="IPR000884">
    <property type="entry name" value="TSP1_rpt"/>
</dbReference>
<accession>A0A9D4D2E1</accession>
<name>A0A9D4D2E1_DREPO</name>
<comment type="caution">
    <text evidence="2">The sequence shown here is derived from an EMBL/GenBank/DDBJ whole genome shotgun (WGS) entry which is preliminary data.</text>
</comment>
<keyword evidence="1" id="KW-0732">Signal</keyword>
<dbReference type="PROSITE" id="PS50092">
    <property type="entry name" value="TSP1"/>
    <property type="match status" value="1"/>
</dbReference>
<keyword evidence="3" id="KW-1185">Reference proteome</keyword>
<dbReference type="InterPro" id="IPR036383">
    <property type="entry name" value="TSP1_rpt_sf"/>
</dbReference>